<protein>
    <submittedName>
        <fullName evidence="1">Uncharacterized protein</fullName>
    </submittedName>
</protein>
<dbReference type="RefSeq" id="XP_024404565.1">
    <property type="nucleotide sequence ID" value="XM_024550689.1"/>
</dbReference>
<organism evidence="1 2">
    <name type="scientific">Trichoderma gamsii</name>
    <dbReference type="NCBI Taxonomy" id="398673"/>
    <lineage>
        <taxon>Eukaryota</taxon>
        <taxon>Fungi</taxon>
        <taxon>Dikarya</taxon>
        <taxon>Ascomycota</taxon>
        <taxon>Pezizomycotina</taxon>
        <taxon>Sordariomycetes</taxon>
        <taxon>Hypocreomycetidae</taxon>
        <taxon>Hypocreales</taxon>
        <taxon>Hypocreaceae</taxon>
        <taxon>Trichoderma</taxon>
    </lineage>
</organism>
<dbReference type="GeneID" id="36347880"/>
<reference evidence="1 2" key="1">
    <citation type="journal article" date="2016" name="Genome Announc.">
        <title>Draft Whole-Genome Sequence of Trichoderma gamsii T6085, a Promising Biocontrol Agent of Fusarium Head Blight on Wheat.</title>
        <authorList>
            <person name="Baroncelli R."/>
            <person name="Zapparata A."/>
            <person name="Piaggeschi G."/>
            <person name="Sarrocco S."/>
            <person name="Vannacci G."/>
        </authorList>
    </citation>
    <scope>NUCLEOTIDE SEQUENCE [LARGE SCALE GENOMIC DNA]</scope>
    <source>
        <strain evidence="1 2">T6085</strain>
    </source>
</reference>
<gene>
    <name evidence="1" type="ORF">TGAM01_v209988</name>
</gene>
<proteinExistence type="predicted"/>
<comment type="caution">
    <text evidence="1">The sequence shown here is derived from an EMBL/GenBank/DDBJ whole genome shotgun (WGS) entry which is preliminary data.</text>
</comment>
<name>A0A2P4ZA15_9HYPO</name>
<dbReference type="Proteomes" id="UP000054821">
    <property type="component" value="Unassembled WGS sequence"/>
</dbReference>
<dbReference type="AlphaFoldDB" id="A0A2P4ZA15"/>
<dbReference type="EMBL" id="JPDN02000054">
    <property type="protein sequence ID" value="PON21140.1"/>
    <property type="molecule type" value="Genomic_DNA"/>
</dbReference>
<evidence type="ECO:0000313" key="2">
    <source>
        <dbReference type="Proteomes" id="UP000054821"/>
    </source>
</evidence>
<sequence>MNRRWLLSIEPWQQYAHSQHEPCFFSIHLIQMIGHPRLISSDTRPGTLYSKCKAHVKW</sequence>
<keyword evidence="2" id="KW-1185">Reference proteome</keyword>
<accession>A0A2P4ZA15</accession>
<evidence type="ECO:0000313" key="1">
    <source>
        <dbReference type="EMBL" id="PON21140.1"/>
    </source>
</evidence>